<keyword evidence="4" id="KW-1185">Reference proteome</keyword>
<dbReference type="Proteomes" id="UP001219525">
    <property type="component" value="Unassembled WGS sequence"/>
</dbReference>
<name>A0AAD6URC8_9AGAR</name>
<feature type="transmembrane region" description="Helical" evidence="2">
    <location>
        <begin position="231"/>
        <end position="255"/>
    </location>
</feature>
<evidence type="ECO:0000313" key="3">
    <source>
        <dbReference type="EMBL" id="KAJ7186227.1"/>
    </source>
</evidence>
<evidence type="ECO:0000313" key="4">
    <source>
        <dbReference type="Proteomes" id="UP001219525"/>
    </source>
</evidence>
<feature type="transmembrane region" description="Helical" evidence="2">
    <location>
        <begin position="275"/>
        <end position="297"/>
    </location>
</feature>
<gene>
    <name evidence="3" type="ORF">GGX14DRAFT_619264</name>
</gene>
<protein>
    <submittedName>
        <fullName evidence="3">Uncharacterized protein</fullName>
    </submittedName>
</protein>
<keyword evidence="2" id="KW-1133">Transmembrane helix</keyword>
<dbReference type="EMBL" id="JARJCW010000211">
    <property type="protein sequence ID" value="KAJ7186227.1"/>
    <property type="molecule type" value="Genomic_DNA"/>
</dbReference>
<feature type="transmembrane region" description="Helical" evidence="2">
    <location>
        <begin position="99"/>
        <end position="120"/>
    </location>
</feature>
<feature type="transmembrane region" description="Helical" evidence="2">
    <location>
        <begin position="57"/>
        <end position="79"/>
    </location>
</feature>
<evidence type="ECO:0000256" key="1">
    <source>
        <dbReference type="SAM" id="MobiDB-lite"/>
    </source>
</evidence>
<feature type="transmembrane region" description="Helical" evidence="2">
    <location>
        <begin position="12"/>
        <end position="45"/>
    </location>
</feature>
<dbReference type="AlphaFoldDB" id="A0AAD6URC8"/>
<organism evidence="3 4">
    <name type="scientific">Mycena pura</name>
    <dbReference type="NCBI Taxonomy" id="153505"/>
    <lineage>
        <taxon>Eukaryota</taxon>
        <taxon>Fungi</taxon>
        <taxon>Dikarya</taxon>
        <taxon>Basidiomycota</taxon>
        <taxon>Agaricomycotina</taxon>
        <taxon>Agaricomycetes</taxon>
        <taxon>Agaricomycetidae</taxon>
        <taxon>Agaricales</taxon>
        <taxon>Marasmiineae</taxon>
        <taxon>Mycenaceae</taxon>
        <taxon>Mycena</taxon>
    </lineage>
</organism>
<reference evidence="3" key="1">
    <citation type="submission" date="2023-03" db="EMBL/GenBank/DDBJ databases">
        <title>Massive genome expansion in bonnet fungi (Mycena s.s.) driven by repeated elements and novel gene families across ecological guilds.</title>
        <authorList>
            <consortium name="Lawrence Berkeley National Laboratory"/>
            <person name="Harder C.B."/>
            <person name="Miyauchi S."/>
            <person name="Viragh M."/>
            <person name="Kuo A."/>
            <person name="Thoen E."/>
            <person name="Andreopoulos B."/>
            <person name="Lu D."/>
            <person name="Skrede I."/>
            <person name="Drula E."/>
            <person name="Henrissat B."/>
            <person name="Morin E."/>
            <person name="Kohler A."/>
            <person name="Barry K."/>
            <person name="LaButti K."/>
            <person name="Morin E."/>
            <person name="Salamov A."/>
            <person name="Lipzen A."/>
            <person name="Mereny Z."/>
            <person name="Hegedus B."/>
            <person name="Baldrian P."/>
            <person name="Stursova M."/>
            <person name="Weitz H."/>
            <person name="Taylor A."/>
            <person name="Grigoriev I.V."/>
            <person name="Nagy L.G."/>
            <person name="Martin F."/>
            <person name="Kauserud H."/>
        </authorList>
    </citation>
    <scope>NUCLEOTIDE SEQUENCE</scope>
    <source>
        <strain evidence="3">9144</strain>
    </source>
</reference>
<feature type="transmembrane region" description="Helical" evidence="2">
    <location>
        <begin position="141"/>
        <end position="160"/>
    </location>
</feature>
<proteinExistence type="predicted"/>
<evidence type="ECO:0000256" key="2">
    <source>
        <dbReference type="SAM" id="Phobius"/>
    </source>
</evidence>
<accession>A0AAD6URC8</accession>
<feature type="region of interest" description="Disordered" evidence="1">
    <location>
        <begin position="330"/>
        <end position="352"/>
    </location>
</feature>
<comment type="caution">
    <text evidence="3">The sequence shown here is derived from an EMBL/GenBank/DDBJ whole genome shotgun (WGS) entry which is preliminary data.</text>
</comment>
<feature type="transmembrane region" description="Helical" evidence="2">
    <location>
        <begin position="180"/>
        <end position="202"/>
    </location>
</feature>
<keyword evidence="2" id="KW-0812">Transmembrane</keyword>
<sequence length="352" mass="38852">MNYTVDAVVFDNYWGVVLACIYGTFTELCLFGVLVGLVSATGYLLHKRVQDGRWALVLATCAMALFATLQLAAMIQLNVLAFRIFRLAVQGEMATNPTHAAGVVNSFNVMYLICNSLLTANNMVTDSLFIYRCYIVWNRNIRVVIVPILGLLVSAGLGFLCSYETRHPSNTHVIHVDFRLVFGMVLITNVILMTLTAGRIWWIRREVTGVLEPSIVRTYNTVIAIMQAPPLYFLLESGAIYCISIVIPVVSASVLDPRQSGVPPSTFRYLLPSHPVVGIFRAAVPQIMNIAPTLVIVRAVLRRNVENTVASSNRRTSKLGVPTLSMGTPSFHIREPSPSSTELMSIEERNGS</sequence>
<keyword evidence="2" id="KW-0472">Membrane</keyword>